<accession>A0A1G6YZ43</accession>
<name>A0A1G6YZ43_9BRAD</name>
<evidence type="ECO:0000313" key="3">
    <source>
        <dbReference type="Proteomes" id="UP000199245"/>
    </source>
</evidence>
<organism evidence="2 3">
    <name type="scientific">Bradyrhizobium brasilense</name>
    <dbReference type="NCBI Taxonomy" id="1419277"/>
    <lineage>
        <taxon>Bacteria</taxon>
        <taxon>Pseudomonadati</taxon>
        <taxon>Pseudomonadota</taxon>
        <taxon>Alphaproteobacteria</taxon>
        <taxon>Hyphomicrobiales</taxon>
        <taxon>Nitrobacteraceae</taxon>
        <taxon>Bradyrhizobium</taxon>
    </lineage>
</organism>
<evidence type="ECO:0008006" key="4">
    <source>
        <dbReference type="Google" id="ProtNLM"/>
    </source>
</evidence>
<sequence length="962" mass="102458">MAEVPYNPTSTVSPDAAAPDARIRVNANPDAFGAAIGRGLERAGAGLTQASDNLFSVNAFYDKVAVDDQINQLIDTSNKIRRGDPTKTVVGPDGQAQPDVGYLGTTGRTALDQREPTMKLLDDAIKSGKDNLKSDSQRLAFEQQSRRMRAQWVDQIGAHSDTQFKSWAASVNASAAQHAINHIAANPEGEEFAHGAADLINARVQEVQSKFGDDPALKTEAVAKAKQEALKTQLTAIGARNPSRAIEILDKNREIAGADYPALMEHFRGRADQQDGIAAADRMIATHAAQPRGGSSFSDQLSSGMGPGYKSGVVNGAIPAEGRVLLDRIASGESSGRYNVRYGGRQDKTFEGYADHPRVAEPITSGPDVGKTSSAAGRYQFIGSTWDAEAKKLGLKDFSPANQDAAAWDLAQTEYKAKTGKDLLTVLKSGDHAAINDVPRQLSGQWSSLPGGRQPAGGTGAGTPVQALSRSEGEMKLAVLSDPSMADRPQMQSAALNRINVYFSAQRETATNDASAFKLKLQNSTAEALDTGSVKTPLSQDEFTSALGEAEGQRQYAEYQANVQLGADMRAIASMSPEQIAQMQTHYQPEPGSDNYVAQGRRADQLNKAIAQNEQLKAKDPAMFLISRTDAGNEAWQHFQGILTDPKASPDQRKVAAGMFAETMKSEQLRLGVAPDQVKAVPDWYVQRLVGSLHTAAADGTVAPIGPRLEAEQKMWGDAWPSITRQIPKDAGPLVRVLASGVPAGAAQKLQQVENLKLGDILKDQNDERAKQITTDVLNAFKPFASSLAGNAGGLALFNDFRGQAEKLAASYVLSGKTSSDAATQAFNDLVGAKYTFQSGYRVPKDAGVAPDQVAQGSVIALRELGNADVRPAADTIGGLSPEYLTESKIKSLQRDGKWVTSPREDGLMLTHNDQAVRRPDGQPLVLTWKQLGDLSARAKSAREQIGAAAIEASKAAGGGPL</sequence>
<dbReference type="SUPFAM" id="SSF53955">
    <property type="entry name" value="Lysozyme-like"/>
    <property type="match status" value="1"/>
</dbReference>
<dbReference type="InterPro" id="IPR023346">
    <property type="entry name" value="Lysozyme-like_dom_sf"/>
</dbReference>
<protein>
    <recommendedName>
        <fullName evidence="4">Lysozyme</fullName>
    </recommendedName>
</protein>
<gene>
    <name evidence="2" type="ORF">SAMN05216337_1017149</name>
</gene>
<dbReference type="RefSeq" id="WP_092084089.1">
    <property type="nucleotide sequence ID" value="NZ_FMZW01000017.1"/>
</dbReference>
<proteinExistence type="predicted"/>
<evidence type="ECO:0000256" key="1">
    <source>
        <dbReference type="SAM" id="MobiDB-lite"/>
    </source>
</evidence>
<feature type="region of interest" description="Disordered" evidence="1">
    <location>
        <begin position="441"/>
        <end position="464"/>
    </location>
</feature>
<dbReference type="Gene3D" id="1.10.530.10">
    <property type="match status" value="1"/>
</dbReference>
<reference evidence="2 3" key="1">
    <citation type="submission" date="2016-10" db="EMBL/GenBank/DDBJ databases">
        <authorList>
            <person name="de Groot N.N."/>
        </authorList>
    </citation>
    <scope>NUCLEOTIDE SEQUENCE [LARGE SCALE GENOMIC DNA]</scope>
    <source>
        <strain evidence="2 3">R5</strain>
    </source>
</reference>
<dbReference type="Proteomes" id="UP000199245">
    <property type="component" value="Unassembled WGS sequence"/>
</dbReference>
<dbReference type="EMBL" id="FMZW01000017">
    <property type="protein sequence ID" value="SDD95581.1"/>
    <property type="molecule type" value="Genomic_DNA"/>
</dbReference>
<dbReference type="AlphaFoldDB" id="A0A1G6YZ43"/>
<evidence type="ECO:0000313" key="2">
    <source>
        <dbReference type="EMBL" id="SDD95581.1"/>
    </source>
</evidence>